<evidence type="ECO:0000313" key="2">
    <source>
        <dbReference type="EMBL" id="GAA3380153.1"/>
    </source>
</evidence>
<dbReference type="Proteomes" id="UP001499990">
    <property type="component" value="Unassembled WGS sequence"/>
</dbReference>
<dbReference type="Gene3D" id="3.40.430.10">
    <property type="entry name" value="Dihydrofolate Reductase, subunit A"/>
    <property type="match status" value="1"/>
</dbReference>
<dbReference type="EMBL" id="BAAAYL010000001">
    <property type="protein sequence ID" value="GAA3380153.1"/>
    <property type="molecule type" value="Genomic_DNA"/>
</dbReference>
<reference evidence="1" key="1">
    <citation type="journal article" date="2014" name="Int. J. Syst. Evol. Microbiol.">
        <title>Complete genome of a new Firmicutes species belonging to the dominant human colonic microbiota ('Ruminococcus bicirculans') reveals two chromosomes and a selective capacity to utilize plant glucans.</title>
        <authorList>
            <consortium name="NISC Comparative Sequencing Program"/>
            <person name="Wegmann U."/>
            <person name="Louis P."/>
            <person name="Goesmann A."/>
            <person name="Henrissat B."/>
            <person name="Duncan S.H."/>
            <person name="Flint H.J."/>
        </authorList>
    </citation>
    <scope>NUCLEOTIDE SEQUENCE</scope>
    <source>
        <strain evidence="1">JCM 9651</strain>
    </source>
</reference>
<protein>
    <recommendedName>
        <fullName evidence="4">Riboflavin biosynthesis protein RibD</fullName>
    </recommendedName>
</protein>
<organism evidence="1 3">
    <name type="scientific">Streptomyces sannanensis</name>
    <dbReference type="NCBI Taxonomy" id="285536"/>
    <lineage>
        <taxon>Bacteria</taxon>
        <taxon>Bacillati</taxon>
        <taxon>Actinomycetota</taxon>
        <taxon>Actinomycetes</taxon>
        <taxon>Kitasatosporales</taxon>
        <taxon>Streptomycetaceae</taxon>
        <taxon>Streptomyces</taxon>
    </lineage>
</organism>
<evidence type="ECO:0008006" key="4">
    <source>
        <dbReference type="Google" id="ProtNLM"/>
    </source>
</evidence>
<name>A0ABP6S3Z0_9ACTN</name>
<dbReference type="InterPro" id="IPR024072">
    <property type="entry name" value="DHFR-like_dom_sf"/>
</dbReference>
<keyword evidence="3" id="KW-1185">Reference proteome</keyword>
<comment type="caution">
    <text evidence="1">The sequence shown here is derived from an EMBL/GenBank/DDBJ whole genome shotgun (WGS) entry which is preliminary data.</text>
</comment>
<gene>
    <name evidence="1" type="ORF">GCM10020367_02240</name>
    <name evidence="2" type="ORF">GCM10020367_66600</name>
</gene>
<proteinExistence type="predicted"/>
<sequence length="78" mass="8434">MMPVSLDGCIAGPGGELDRHMVDDELHSHFNEQVGAMGALLDGRITYELMAGFWPTADSDPSSSAPVAEFALIWRDMP</sequence>
<reference evidence="3" key="2">
    <citation type="journal article" date="2019" name="Int. J. Syst. Evol. Microbiol.">
        <title>The Global Catalogue of Microorganisms (GCM) 10K type strain sequencing project: providing services to taxonomists for standard genome sequencing and annotation.</title>
        <authorList>
            <consortium name="The Broad Institute Genomics Platform"/>
            <consortium name="The Broad Institute Genome Sequencing Center for Infectious Disease"/>
            <person name="Wu L."/>
            <person name="Ma J."/>
        </authorList>
    </citation>
    <scope>NUCLEOTIDE SEQUENCE [LARGE SCALE GENOMIC DNA]</scope>
    <source>
        <strain evidence="3">JCM 9651</strain>
    </source>
</reference>
<reference evidence="1" key="3">
    <citation type="submission" date="2023-12" db="EMBL/GenBank/DDBJ databases">
        <authorList>
            <person name="Sun Q."/>
            <person name="Inoue M."/>
        </authorList>
    </citation>
    <scope>NUCLEOTIDE SEQUENCE</scope>
    <source>
        <strain evidence="1">JCM 9651</strain>
    </source>
</reference>
<dbReference type="EMBL" id="BAAAYL010000001">
    <property type="protein sequence ID" value="GAA3367548.1"/>
    <property type="molecule type" value="Genomic_DNA"/>
</dbReference>
<evidence type="ECO:0000313" key="3">
    <source>
        <dbReference type="Proteomes" id="UP001499990"/>
    </source>
</evidence>
<evidence type="ECO:0000313" key="1">
    <source>
        <dbReference type="EMBL" id="GAA3367548.1"/>
    </source>
</evidence>
<accession>A0ABP6S3Z0</accession>
<dbReference type="SUPFAM" id="SSF53597">
    <property type="entry name" value="Dihydrofolate reductase-like"/>
    <property type="match status" value="1"/>
</dbReference>